<accession>A0ABU7T0P4</accession>
<dbReference type="EMBL" id="JAQSGK010000027">
    <property type="protein sequence ID" value="MEE6716143.1"/>
    <property type="molecule type" value="Genomic_DNA"/>
</dbReference>
<proteinExistence type="predicted"/>
<comment type="caution">
    <text evidence="1">The sequence shown here is derived from an EMBL/GenBank/DDBJ whole genome shotgun (WGS) entry which is preliminary data.</text>
</comment>
<keyword evidence="2" id="KW-1185">Reference proteome</keyword>
<dbReference type="Proteomes" id="UP001330016">
    <property type="component" value="Unassembled WGS sequence"/>
</dbReference>
<protein>
    <submittedName>
        <fullName evidence="1">Uncharacterized protein</fullName>
    </submittedName>
</protein>
<gene>
    <name evidence="1" type="ORF">PS435_09755</name>
</gene>
<name>A0ABU7T0P4_9LACO</name>
<evidence type="ECO:0000313" key="2">
    <source>
        <dbReference type="Proteomes" id="UP001330016"/>
    </source>
</evidence>
<organism evidence="1 2">
    <name type="scientific">Schleiferilactobacillus harbinensis</name>
    <dbReference type="NCBI Taxonomy" id="304207"/>
    <lineage>
        <taxon>Bacteria</taxon>
        <taxon>Bacillati</taxon>
        <taxon>Bacillota</taxon>
        <taxon>Bacilli</taxon>
        <taxon>Lactobacillales</taxon>
        <taxon>Lactobacillaceae</taxon>
        <taxon>Schleiferilactobacillus</taxon>
    </lineage>
</organism>
<sequence length="61" mass="7014">MKYQVNHFLLIIDEWYLTHIKRAKCFICGNPATLALGNGLYECEDCAYIANEMAIEQSSQK</sequence>
<reference evidence="1 2" key="1">
    <citation type="submission" date="2023-02" db="EMBL/GenBank/DDBJ databases">
        <title>The predominant lactic acid bacteria and yeasts involved in the spontaneous fermentation of millet during the production of the traditional porridge Hausa koko in Ghana.</title>
        <authorList>
            <person name="Atter A."/>
            <person name="Diaz M."/>
        </authorList>
    </citation>
    <scope>NUCLEOTIDE SEQUENCE [LARGE SCALE GENOMIC DNA]</scope>
    <source>
        <strain evidence="1 2">FI11640</strain>
    </source>
</reference>
<dbReference type="RefSeq" id="WP_331243937.1">
    <property type="nucleotide sequence ID" value="NZ_JAQSGJ010000027.1"/>
</dbReference>
<evidence type="ECO:0000313" key="1">
    <source>
        <dbReference type="EMBL" id="MEE6716143.1"/>
    </source>
</evidence>